<dbReference type="KEGG" id="abri:DFR85_01135"/>
<dbReference type="Pfam" id="PF12439">
    <property type="entry name" value="GDE_N"/>
    <property type="match status" value="1"/>
</dbReference>
<reference evidence="3 4" key="1">
    <citation type="submission" date="2018-05" db="EMBL/GenBank/DDBJ databases">
        <title>Complete Genome Sequences of Extremely Thermoacidophilic, Metal-Mobilizing Type-Strain Members of the Archaeal Family Sulfolobaceae: Acidianus brierleyi DSM-1651T, Acidianus sulfidivorans DSM-18786T, Metallosphaera hakonensis DSM-7519T, and Metallosphaera prunae DSM-10039T.</title>
        <authorList>
            <person name="Counts J.A."/>
            <person name="Kelly R.M."/>
        </authorList>
    </citation>
    <scope>NUCLEOTIDE SEQUENCE [LARGE SCALE GENOMIC DNA]</scope>
    <source>
        <strain evidence="3 4">DSM 1651</strain>
    </source>
</reference>
<dbReference type="InterPro" id="IPR032790">
    <property type="entry name" value="GDE_C"/>
</dbReference>
<keyword evidence="4" id="KW-1185">Reference proteome</keyword>
<dbReference type="Pfam" id="PF06202">
    <property type="entry name" value="GDE_C"/>
    <property type="match status" value="1"/>
</dbReference>
<dbReference type="EMBL" id="CP029289">
    <property type="protein sequence ID" value="AWR93419.1"/>
    <property type="molecule type" value="Genomic_DNA"/>
</dbReference>
<feature type="domain" description="Glycogen debranching enzyme C-terminal" evidence="1">
    <location>
        <begin position="249"/>
        <end position="602"/>
    </location>
</feature>
<evidence type="ECO:0000259" key="2">
    <source>
        <dbReference type="Pfam" id="PF12439"/>
    </source>
</evidence>
<dbReference type="GO" id="GO:0004135">
    <property type="term" value="F:amylo-alpha-1,6-glucosidase activity"/>
    <property type="evidence" value="ECO:0007669"/>
    <property type="project" value="InterPro"/>
</dbReference>
<evidence type="ECO:0000313" key="4">
    <source>
        <dbReference type="Proteomes" id="UP000248044"/>
    </source>
</evidence>
<dbReference type="InterPro" id="IPR010401">
    <property type="entry name" value="AGL/Gdb1"/>
</dbReference>
<dbReference type="InterPro" id="IPR012341">
    <property type="entry name" value="6hp_glycosidase-like_sf"/>
</dbReference>
<dbReference type="PANTHER" id="PTHR10569">
    <property type="entry name" value="GLYCOGEN DEBRANCHING ENZYME"/>
    <property type="match status" value="1"/>
</dbReference>
<organism evidence="3 4">
    <name type="scientific">Acidianus brierleyi</name>
    <dbReference type="NCBI Taxonomy" id="41673"/>
    <lineage>
        <taxon>Archaea</taxon>
        <taxon>Thermoproteota</taxon>
        <taxon>Thermoprotei</taxon>
        <taxon>Sulfolobales</taxon>
        <taxon>Sulfolobaceae</taxon>
        <taxon>Acidianus</taxon>
    </lineage>
</organism>
<dbReference type="InterPro" id="IPR008928">
    <property type="entry name" value="6-hairpin_glycosidase_sf"/>
</dbReference>
<proteinExistence type="predicted"/>
<dbReference type="PANTHER" id="PTHR10569:SF2">
    <property type="entry name" value="GLYCOGEN DEBRANCHING ENZYME"/>
    <property type="match status" value="1"/>
</dbReference>
<dbReference type="SUPFAM" id="SSF48208">
    <property type="entry name" value="Six-hairpin glycosidases"/>
    <property type="match status" value="1"/>
</dbReference>
<feature type="domain" description="Glycogen debranching enzyme bacterial and archaeal type N-terminal" evidence="2">
    <location>
        <begin position="10"/>
        <end position="214"/>
    </location>
</feature>
<dbReference type="InterPro" id="IPR024742">
    <property type="entry name" value="Glycogen_debranch_N"/>
</dbReference>
<accession>A0A2U9IBN2</accession>
<sequence length="611" mass="70950">MIDPEECEQREWLIPTGTGGYSSSTICGINSRTYHGYLIVPQDPPHKRYMILSKFEDFLIYNGKEYPLSTNRYNYNVYYPNGYRYLNKAILGENFISWNYNFGDLNTTKTLIVNKGSDSISISYSSENGMFRICPLITFRSHHVALKTRPGFFDFSINNNIIEIKLNEKPILYFRINGDFSLENTQYWYYNFFYNLDYERGSNYLEDLYNPFCIVSKSNEIEIDAYVLYPKKCSIMHLNKDIVRLLSASSRDFVVKGKDWAIIAGYHWFDEWGRDTFVSMEGLLLLNGEYEIAKSIIKRYLDFEEKGLLPNGFLHNGEPIYKGVDVSLWAINSIYSFYQYTKDKSFIMKIFPKILDIIDWYWKGNGIINNTNGMLFHIGSPRTWMDAQFDGTVVTPREGAAVEVNALWYNALMITSILSKELGLDYTEFIEKARVVKSAFKENFVGQNGLYDYIDLNMKPNEEIRPNQIFAISLPFPIIDNEEIANKILLTVENELLRPYGLSTLSRKDPSYIPYYRGDRISRDKAYHNGPIWPWLIGAYTDAKIRLEKNIIKVKNLLNEIKPLLDIAGKNNGYIQELFEDIPPYKSGGCIAQAWSVAEVYRSLNKIITFS</sequence>
<dbReference type="OrthoDB" id="8543at2157"/>
<dbReference type="GeneID" id="36830717"/>
<dbReference type="Gene3D" id="1.50.10.10">
    <property type="match status" value="1"/>
</dbReference>
<dbReference type="FunFam" id="1.50.10.10:FF:000073">
    <property type="entry name" value="Glycogen debranching enzyme, hypothetical (TreX-like)"/>
    <property type="match status" value="1"/>
</dbReference>
<gene>
    <name evidence="3" type="ORF">DFR85_01135</name>
</gene>
<dbReference type="NCBIfam" id="TIGR01561">
    <property type="entry name" value="gde_arch"/>
    <property type="match status" value="1"/>
</dbReference>
<dbReference type="Proteomes" id="UP000248044">
    <property type="component" value="Chromosome"/>
</dbReference>
<evidence type="ECO:0000313" key="3">
    <source>
        <dbReference type="EMBL" id="AWR93419.1"/>
    </source>
</evidence>
<dbReference type="GO" id="GO:0005980">
    <property type="term" value="P:glycogen catabolic process"/>
    <property type="evidence" value="ECO:0007669"/>
    <property type="project" value="InterPro"/>
</dbReference>
<name>A0A2U9IBN2_9CREN</name>
<protein>
    <submittedName>
        <fullName evidence="3">Glycogen debranching protein</fullName>
    </submittedName>
</protein>
<dbReference type="RefSeq" id="WP_110269303.1">
    <property type="nucleotide sequence ID" value="NZ_CP029289.2"/>
</dbReference>
<dbReference type="GO" id="GO:0004134">
    <property type="term" value="F:4-alpha-glucanotransferase activity"/>
    <property type="evidence" value="ECO:0007669"/>
    <property type="project" value="InterPro"/>
</dbReference>
<dbReference type="InterPro" id="IPR006451">
    <property type="entry name" value="Glycogen_debranch_arc"/>
</dbReference>
<evidence type="ECO:0000259" key="1">
    <source>
        <dbReference type="Pfam" id="PF06202"/>
    </source>
</evidence>
<dbReference type="AlphaFoldDB" id="A0A2U9IBN2"/>